<keyword evidence="3 5" id="KW-1133">Transmembrane helix</keyword>
<sequence>MIVLLVRYGLAVMLALAVLGKARHFTAFRRSLALPWAGAFAILVVEALAVALALSPASHLVVGIVATALGTAFTVVQTYQLATGDQSVCLCFGAAERVSARSWSRAAVVLLGGLILLVIQG</sequence>
<dbReference type="RefSeq" id="WP_393176025.1">
    <property type="nucleotide sequence ID" value="NZ_JBICRM010000047.1"/>
</dbReference>
<feature type="transmembrane region" description="Helical" evidence="5">
    <location>
        <begin position="6"/>
        <end position="22"/>
    </location>
</feature>
<proteinExistence type="predicted"/>
<name>A0ABW7ASD9_9ACTN</name>
<feature type="domain" description="Methylamine utilisation protein MauE" evidence="6">
    <location>
        <begin position="2"/>
        <end position="117"/>
    </location>
</feature>
<evidence type="ECO:0000259" key="6">
    <source>
        <dbReference type="Pfam" id="PF07291"/>
    </source>
</evidence>
<evidence type="ECO:0000256" key="1">
    <source>
        <dbReference type="ARBA" id="ARBA00004141"/>
    </source>
</evidence>
<evidence type="ECO:0000256" key="2">
    <source>
        <dbReference type="ARBA" id="ARBA00022692"/>
    </source>
</evidence>
<dbReference type="EMBL" id="JBICRM010000047">
    <property type="protein sequence ID" value="MFG1710343.1"/>
    <property type="molecule type" value="Genomic_DNA"/>
</dbReference>
<evidence type="ECO:0000256" key="5">
    <source>
        <dbReference type="SAM" id="Phobius"/>
    </source>
</evidence>
<feature type="transmembrane region" description="Helical" evidence="5">
    <location>
        <begin position="34"/>
        <end position="54"/>
    </location>
</feature>
<evidence type="ECO:0000313" key="7">
    <source>
        <dbReference type="EMBL" id="MFG1710343.1"/>
    </source>
</evidence>
<keyword evidence="8" id="KW-1185">Reference proteome</keyword>
<dbReference type="InterPro" id="IPR009908">
    <property type="entry name" value="Methylamine_util_MauE"/>
</dbReference>
<evidence type="ECO:0000256" key="4">
    <source>
        <dbReference type="ARBA" id="ARBA00023136"/>
    </source>
</evidence>
<keyword evidence="2 5" id="KW-0812">Transmembrane</keyword>
<organism evidence="7 8">
    <name type="scientific">Nonomuraea marmarensis</name>
    <dbReference type="NCBI Taxonomy" id="3351344"/>
    <lineage>
        <taxon>Bacteria</taxon>
        <taxon>Bacillati</taxon>
        <taxon>Actinomycetota</taxon>
        <taxon>Actinomycetes</taxon>
        <taxon>Streptosporangiales</taxon>
        <taxon>Streptosporangiaceae</taxon>
        <taxon>Nonomuraea</taxon>
    </lineage>
</organism>
<feature type="transmembrane region" description="Helical" evidence="5">
    <location>
        <begin position="60"/>
        <end position="82"/>
    </location>
</feature>
<keyword evidence="4 5" id="KW-0472">Membrane</keyword>
<accession>A0ABW7ASD9</accession>
<evidence type="ECO:0000313" key="8">
    <source>
        <dbReference type="Proteomes" id="UP001603978"/>
    </source>
</evidence>
<dbReference type="Pfam" id="PF07291">
    <property type="entry name" value="MauE"/>
    <property type="match status" value="1"/>
</dbReference>
<comment type="subcellular location">
    <subcellularLocation>
        <location evidence="1">Membrane</location>
        <topology evidence="1">Multi-pass membrane protein</topology>
    </subcellularLocation>
</comment>
<feature type="transmembrane region" description="Helical" evidence="5">
    <location>
        <begin position="103"/>
        <end position="120"/>
    </location>
</feature>
<reference evidence="7 8" key="1">
    <citation type="submission" date="2024-10" db="EMBL/GenBank/DDBJ databases">
        <authorList>
            <person name="Topkara A.R."/>
            <person name="Saygin H."/>
        </authorList>
    </citation>
    <scope>NUCLEOTIDE SEQUENCE [LARGE SCALE GENOMIC DNA]</scope>
    <source>
        <strain evidence="7 8">M3C6</strain>
    </source>
</reference>
<protein>
    <submittedName>
        <fullName evidence="7">MauE/DoxX family redox-associated membrane protein</fullName>
    </submittedName>
</protein>
<gene>
    <name evidence="7" type="ORF">ACFLIM_44960</name>
</gene>
<comment type="caution">
    <text evidence="7">The sequence shown here is derived from an EMBL/GenBank/DDBJ whole genome shotgun (WGS) entry which is preliminary data.</text>
</comment>
<evidence type="ECO:0000256" key="3">
    <source>
        <dbReference type="ARBA" id="ARBA00022989"/>
    </source>
</evidence>
<dbReference type="Proteomes" id="UP001603978">
    <property type="component" value="Unassembled WGS sequence"/>
</dbReference>